<dbReference type="Proteomes" id="UP001432027">
    <property type="component" value="Unassembled WGS sequence"/>
</dbReference>
<evidence type="ECO:0000313" key="3">
    <source>
        <dbReference type="Proteomes" id="UP001432027"/>
    </source>
</evidence>
<comment type="caution">
    <text evidence="2">The sequence shown here is derived from an EMBL/GenBank/DDBJ whole genome shotgun (WGS) entry which is preliminary data.</text>
</comment>
<feature type="chain" id="PRO_5043360798" evidence="1">
    <location>
        <begin position="19"/>
        <end position="167"/>
    </location>
</feature>
<organism evidence="2 3">
    <name type="scientific">Pristionchus entomophagus</name>
    <dbReference type="NCBI Taxonomy" id="358040"/>
    <lineage>
        <taxon>Eukaryota</taxon>
        <taxon>Metazoa</taxon>
        <taxon>Ecdysozoa</taxon>
        <taxon>Nematoda</taxon>
        <taxon>Chromadorea</taxon>
        <taxon>Rhabditida</taxon>
        <taxon>Rhabditina</taxon>
        <taxon>Diplogasteromorpha</taxon>
        <taxon>Diplogasteroidea</taxon>
        <taxon>Neodiplogasteridae</taxon>
        <taxon>Pristionchus</taxon>
    </lineage>
</organism>
<keyword evidence="1" id="KW-0732">Signal</keyword>
<sequence>MHSFAAVFLLIVPLLAEAKSKCQGLVWSVDEKLNLCLAKHCCKTTKDWIITFLTQRSKIILAVDMFSCGGGVEHKRMCEVNPTTGPSCPKGENCVMGAFGFGFCCDEKNEVVWHNEYAAKCPDPMKTVNISQEDVTGEDKILRGKFYRDDRMNMCLAKQCCKATKDD</sequence>
<gene>
    <name evidence="2" type="ORF">PENTCL1PPCAC_3888</name>
</gene>
<dbReference type="EMBL" id="BTSX01000001">
    <property type="protein sequence ID" value="GMS81713.1"/>
    <property type="molecule type" value="Genomic_DNA"/>
</dbReference>
<feature type="non-terminal residue" evidence="2">
    <location>
        <position position="167"/>
    </location>
</feature>
<evidence type="ECO:0000256" key="1">
    <source>
        <dbReference type="SAM" id="SignalP"/>
    </source>
</evidence>
<reference evidence="2" key="1">
    <citation type="submission" date="2023-10" db="EMBL/GenBank/DDBJ databases">
        <title>Genome assembly of Pristionchus species.</title>
        <authorList>
            <person name="Yoshida K."/>
            <person name="Sommer R.J."/>
        </authorList>
    </citation>
    <scope>NUCLEOTIDE SEQUENCE</scope>
    <source>
        <strain evidence="2">RS0144</strain>
    </source>
</reference>
<protein>
    <submittedName>
        <fullName evidence="2">Uncharacterized protein</fullName>
    </submittedName>
</protein>
<name>A0AAV5SHQ0_9BILA</name>
<feature type="signal peptide" evidence="1">
    <location>
        <begin position="1"/>
        <end position="18"/>
    </location>
</feature>
<dbReference type="AlphaFoldDB" id="A0AAV5SHQ0"/>
<keyword evidence="3" id="KW-1185">Reference proteome</keyword>
<evidence type="ECO:0000313" key="2">
    <source>
        <dbReference type="EMBL" id="GMS81713.1"/>
    </source>
</evidence>
<accession>A0AAV5SHQ0</accession>
<proteinExistence type="predicted"/>